<proteinExistence type="predicted"/>
<dbReference type="Proteomes" id="UP001148629">
    <property type="component" value="Unassembled WGS sequence"/>
</dbReference>
<name>A0ACC1RZ62_9HYPO</name>
<keyword evidence="2" id="KW-1185">Reference proteome</keyword>
<accession>A0ACC1RZ62</accession>
<reference evidence="1" key="1">
    <citation type="submission" date="2022-08" db="EMBL/GenBank/DDBJ databases">
        <title>Genome Sequence of Fusarium decemcellulare.</title>
        <authorList>
            <person name="Buettner E."/>
        </authorList>
    </citation>
    <scope>NUCLEOTIDE SEQUENCE</scope>
    <source>
        <strain evidence="1">Babe19</strain>
    </source>
</reference>
<gene>
    <name evidence="1" type="ORF">NM208_g10115</name>
</gene>
<evidence type="ECO:0000313" key="1">
    <source>
        <dbReference type="EMBL" id="KAJ3528630.1"/>
    </source>
</evidence>
<comment type="caution">
    <text evidence="1">The sequence shown here is derived from an EMBL/GenBank/DDBJ whole genome shotgun (WGS) entry which is preliminary data.</text>
</comment>
<organism evidence="1 2">
    <name type="scientific">Fusarium decemcellulare</name>
    <dbReference type="NCBI Taxonomy" id="57161"/>
    <lineage>
        <taxon>Eukaryota</taxon>
        <taxon>Fungi</taxon>
        <taxon>Dikarya</taxon>
        <taxon>Ascomycota</taxon>
        <taxon>Pezizomycotina</taxon>
        <taxon>Sordariomycetes</taxon>
        <taxon>Hypocreomycetidae</taxon>
        <taxon>Hypocreales</taxon>
        <taxon>Nectriaceae</taxon>
        <taxon>Fusarium</taxon>
        <taxon>Fusarium decemcellulare species complex</taxon>
    </lineage>
</organism>
<dbReference type="EMBL" id="JANRMS010001385">
    <property type="protein sequence ID" value="KAJ3528630.1"/>
    <property type="molecule type" value="Genomic_DNA"/>
</dbReference>
<sequence length="340" mass="38319">MTESGLLTAQQPIEVAPALRFQFLVRHGASLDRFLDVIIPFSCVINQAIVTDFKSKDEAALDTLIAFRAMDLSELHDNINMPDDDAKDLEGTDLQSPGRTPLITKTVRHMRVEVDWDRVFEVKSLTFYRDWQELGNLSSDREDGQEVMSNPTIVAKPYTRYLTGVRTTYKDLTFNNLGSLTPKERPDRPVPATTIFINGEHRLVLLISGAVEEQEMHDARAAELLKTPLPAVFIRDVLSKCCTPGSYHLGDKCTFFIDTPSANRKMPSVAPTAAQIGNIILEMVRQFHLAEQRARRAEDHCNEEIRAAEGKNDDSRVQYLLEQLDKKKLQAFMGVASQID</sequence>
<evidence type="ECO:0000313" key="2">
    <source>
        <dbReference type="Proteomes" id="UP001148629"/>
    </source>
</evidence>
<protein>
    <submittedName>
        <fullName evidence="1">Uncharacterized protein</fullName>
    </submittedName>
</protein>